<evidence type="ECO:0000313" key="18">
    <source>
        <dbReference type="Proteomes" id="UP000677054"/>
    </source>
</evidence>
<evidence type="ECO:0000256" key="5">
    <source>
        <dbReference type="ARBA" id="ARBA00022490"/>
    </source>
</evidence>
<keyword evidence="13" id="KW-0206">Cytoskeleton</keyword>
<keyword evidence="10" id="KW-1133">Transmembrane helix</keyword>
<dbReference type="EMBL" id="CAJPEV010000590">
    <property type="protein sequence ID" value="CAG0886740.1"/>
    <property type="molecule type" value="Genomic_DNA"/>
</dbReference>
<evidence type="ECO:0000256" key="15">
    <source>
        <dbReference type="ARBA" id="ARBA00060886"/>
    </source>
</evidence>
<dbReference type="Gene3D" id="3.30.720.220">
    <property type="match status" value="1"/>
</dbReference>
<evidence type="ECO:0000256" key="10">
    <source>
        <dbReference type="ARBA" id="ARBA00022989"/>
    </source>
</evidence>
<keyword evidence="9" id="KW-0498">Mitosis</keyword>
<evidence type="ECO:0000256" key="12">
    <source>
        <dbReference type="ARBA" id="ARBA00023136"/>
    </source>
</evidence>
<evidence type="ECO:0000256" key="3">
    <source>
        <dbReference type="ARBA" id="ARBA00004300"/>
    </source>
</evidence>
<comment type="similarity">
    <text evidence="15">Belongs to the JTB family.</text>
</comment>
<keyword evidence="14" id="KW-0131">Cell cycle</keyword>
<reference evidence="17" key="1">
    <citation type="submission" date="2020-11" db="EMBL/GenBank/DDBJ databases">
        <authorList>
            <person name="Tran Van P."/>
        </authorList>
    </citation>
    <scope>NUCLEOTIDE SEQUENCE</scope>
</reference>
<sequence>MVKLSILALIFESELTPDSEHNHETSNLRNSSLGECWAREAYTIIKPCHHCSEFEVASLVEACMATGYKEVLQCQTTRKEVSRKCDKPIWMEERKFWMFELTFFLIGIASGTFSQKRQKQLNDQMLARINRQIAAGI</sequence>
<dbReference type="EMBL" id="LR900107">
    <property type="protein sequence ID" value="CAD7244235.1"/>
    <property type="molecule type" value="Genomic_DNA"/>
</dbReference>
<evidence type="ECO:0000256" key="6">
    <source>
        <dbReference type="ARBA" id="ARBA00022618"/>
    </source>
</evidence>
<evidence type="ECO:0000256" key="8">
    <source>
        <dbReference type="ARBA" id="ARBA00022729"/>
    </source>
</evidence>
<evidence type="ECO:0000256" key="13">
    <source>
        <dbReference type="ARBA" id="ARBA00023212"/>
    </source>
</evidence>
<evidence type="ECO:0000256" key="14">
    <source>
        <dbReference type="ARBA" id="ARBA00023306"/>
    </source>
</evidence>
<evidence type="ECO:0000256" key="16">
    <source>
        <dbReference type="ARBA" id="ARBA00068227"/>
    </source>
</evidence>
<dbReference type="GO" id="GO:0016020">
    <property type="term" value="C:membrane"/>
    <property type="evidence" value="ECO:0007669"/>
    <property type="project" value="UniProtKB-SubCell"/>
</dbReference>
<keyword evidence="7" id="KW-0812">Transmembrane</keyword>
<dbReference type="AlphaFoldDB" id="A0A7R8XBQ9"/>
<evidence type="ECO:0000256" key="4">
    <source>
        <dbReference type="ARBA" id="ARBA00004479"/>
    </source>
</evidence>
<protein>
    <recommendedName>
        <fullName evidence="16">Protein JTB</fullName>
    </recommendedName>
</protein>
<dbReference type="OrthoDB" id="5971907at2759"/>
<proteinExistence type="inferred from homology"/>
<dbReference type="FunFam" id="3.30.720.220:FF:000001">
    <property type="entry name" value="Jumping translocation breakpoint"/>
    <property type="match status" value="1"/>
</dbReference>
<accession>A0A7R8XBQ9</accession>
<keyword evidence="12" id="KW-0472">Membrane</keyword>
<name>A0A7R8XBQ9_9CRUS</name>
<dbReference type="PANTHER" id="PTHR13041">
    <property type="entry name" value="JTB PROTEIN-RELATED"/>
    <property type="match status" value="1"/>
</dbReference>
<evidence type="ECO:0000313" key="17">
    <source>
        <dbReference type="EMBL" id="CAD7244235.1"/>
    </source>
</evidence>
<keyword evidence="5" id="KW-0963">Cytoplasm</keyword>
<dbReference type="InterPro" id="IPR008657">
    <property type="entry name" value="JTB"/>
</dbReference>
<evidence type="ECO:0000256" key="1">
    <source>
        <dbReference type="ARBA" id="ARBA00004173"/>
    </source>
</evidence>
<organism evidence="17">
    <name type="scientific">Darwinula stevensoni</name>
    <dbReference type="NCBI Taxonomy" id="69355"/>
    <lineage>
        <taxon>Eukaryota</taxon>
        <taxon>Metazoa</taxon>
        <taxon>Ecdysozoa</taxon>
        <taxon>Arthropoda</taxon>
        <taxon>Crustacea</taxon>
        <taxon>Oligostraca</taxon>
        <taxon>Ostracoda</taxon>
        <taxon>Podocopa</taxon>
        <taxon>Podocopida</taxon>
        <taxon>Darwinulocopina</taxon>
        <taxon>Darwinuloidea</taxon>
        <taxon>Darwinulidae</taxon>
        <taxon>Darwinula</taxon>
    </lineage>
</organism>
<dbReference type="PANTHER" id="PTHR13041:SF3">
    <property type="entry name" value="PROTEIN JTB"/>
    <property type="match status" value="1"/>
</dbReference>
<evidence type="ECO:0000256" key="9">
    <source>
        <dbReference type="ARBA" id="ARBA00022776"/>
    </source>
</evidence>
<keyword evidence="6" id="KW-0132">Cell division</keyword>
<keyword evidence="18" id="KW-1185">Reference proteome</keyword>
<dbReference type="GO" id="GO:0005813">
    <property type="term" value="C:centrosome"/>
    <property type="evidence" value="ECO:0007669"/>
    <property type="project" value="UniProtKB-SubCell"/>
</dbReference>
<evidence type="ECO:0000256" key="2">
    <source>
        <dbReference type="ARBA" id="ARBA00004186"/>
    </source>
</evidence>
<dbReference type="GO" id="GO:0000281">
    <property type="term" value="P:mitotic cytokinesis"/>
    <property type="evidence" value="ECO:0007669"/>
    <property type="project" value="TreeGrafter"/>
</dbReference>
<keyword evidence="8" id="KW-0732">Signal</keyword>
<dbReference type="GO" id="GO:0005739">
    <property type="term" value="C:mitochondrion"/>
    <property type="evidence" value="ECO:0007669"/>
    <property type="project" value="UniProtKB-SubCell"/>
</dbReference>
<dbReference type="GO" id="GO:0030496">
    <property type="term" value="C:midbody"/>
    <property type="evidence" value="ECO:0007669"/>
    <property type="project" value="TreeGrafter"/>
</dbReference>
<dbReference type="GO" id="GO:0005819">
    <property type="term" value="C:spindle"/>
    <property type="evidence" value="ECO:0007669"/>
    <property type="project" value="UniProtKB-SubCell"/>
</dbReference>
<gene>
    <name evidence="17" type="ORF">DSTB1V02_LOCUS4135</name>
</gene>
<evidence type="ECO:0000256" key="11">
    <source>
        <dbReference type="ARBA" id="ARBA00023128"/>
    </source>
</evidence>
<keyword evidence="11" id="KW-0496">Mitochondrion</keyword>
<evidence type="ECO:0000256" key="7">
    <source>
        <dbReference type="ARBA" id="ARBA00022692"/>
    </source>
</evidence>
<comment type="subcellular location">
    <subcellularLocation>
        <location evidence="3">Cytoplasm</location>
        <location evidence="3">Cytoskeleton</location>
        <location evidence="3">Microtubule organizing center</location>
        <location evidence="3">Centrosome</location>
    </subcellularLocation>
    <subcellularLocation>
        <location evidence="2">Cytoplasm</location>
        <location evidence="2">Cytoskeleton</location>
        <location evidence="2">Spindle</location>
    </subcellularLocation>
    <subcellularLocation>
        <location evidence="4">Membrane</location>
        <topology evidence="4">Single-pass type I membrane protein</topology>
    </subcellularLocation>
    <subcellularLocation>
        <location evidence="1">Mitochondrion</location>
    </subcellularLocation>
</comment>
<dbReference type="Proteomes" id="UP000677054">
    <property type="component" value="Unassembled WGS sequence"/>
</dbReference>
<dbReference type="Pfam" id="PF05439">
    <property type="entry name" value="JTB"/>
    <property type="match status" value="1"/>
</dbReference>